<accession>A0A183PMQ7</accession>
<dbReference type="AlphaFoldDB" id="A0A183PMQ7"/>
<protein>
    <submittedName>
        <fullName evidence="1">Uncharacterized protein</fullName>
    </submittedName>
</protein>
<reference evidence="1 2" key="1">
    <citation type="submission" date="2018-11" db="EMBL/GenBank/DDBJ databases">
        <authorList>
            <consortium name="Pathogen Informatics"/>
        </authorList>
    </citation>
    <scope>NUCLEOTIDE SEQUENCE [LARGE SCALE GENOMIC DNA]</scope>
    <source>
        <strain>Denwood</strain>
        <strain evidence="2">Zambia</strain>
    </source>
</reference>
<keyword evidence="2" id="KW-1185">Reference proteome</keyword>
<proteinExistence type="predicted"/>
<organism evidence="1 2">
    <name type="scientific">Schistosoma mattheei</name>
    <dbReference type="NCBI Taxonomy" id="31246"/>
    <lineage>
        <taxon>Eukaryota</taxon>
        <taxon>Metazoa</taxon>
        <taxon>Spiralia</taxon>
        <taxon>Lophotrochozoa</taxon>
        <taxon>Platyhelminthes</taxon>
        <taxon>Trematoda</taxon>
        <taxon>Digenea</taxon>
        <taxon>Strigeidida</taxon>
        <taxon>Schistosomatoidea</taxon>
        <taxon>Schistosomatidae</taxon>
        <taxon>Schistosoma</taxon>
    </lineage>
</organism>
<dbReference type="PANTHER" id="PTHR14690:SF0">
    <property type="entry name" value="IQ MOTIF CONTAINING WITH AAA DOMAIN 1"/>
    <property type="match status" value="1"/>
</dbReference>
<dbReference type="Proteomes" id="UP000269396">
    <property type="component" value="Unassembled WGS sequence"/>
</dbReference>
<evidence type="ECO:0000313" key="2">
    <source>
        <dbReference type="Proteomes" id="UP000269396"/>
    </source>
</evidence>
<name>A0A183PMQ7_9TREM</name>
<evidence type="ECO:0000313" key="1">
    <source>
        <dbReference type="EMBL" id="VDP69148.1"/>
    </source>
</evidence>
<sequence>MVKLELSEYHYFDDILIDLKLTPSDVEIPIPKYFVNENFRALRDREQFLDHLISSTKTDETKDEGILMSVDQAILLIQRHERARQGRIRARFMKEIRRLEESEKSKGGERKSYTTDEAAIIIQKVSSFICTILMALLQTM</sequence>
<dbReference type="STRING" id="31246.A0A183PMQ7"/>
<gene>
    <name evidence="1" type="ORF">SMTD_LOCUS15643</name>
</gene>
<dbReference type="InterPro" id="IPR052267">
    <property type="entry name" value="N-DRC_Component"/>
</dbReference>
<dbReference type="EMBL" id="UZAL01036102">
    <property type="protein sequence ID" value="VDP69148.1"/>
    <property type="molecule type" value="Genomic_DNA"/>
</dbReference>
<dbReference type="PANTHER" id="PTHR14690">
    <property type="entry name" value="IQ MOTIF CONTAINING WITH AAA DOMAIN 1"/>
    <property type="match status" value="1"/>
</dbReference>